<dbReference type="InterPro" id="IPR036737">
    <property type="entry name" value="OmpA-like_sf"/>
</dbReference>
<keyword evidence="5" id="KW-1185">Reference proteome</keyword>
<evidence type="ECO:0000256" key="1">
    <source>
        <dbReference type="PROSITE-ProRule" id="PRU00339"/>
    </source>
</evidence>
<name>A0ABV1GUA6_9BACT</name>
<dbReference type="PROSITE" id="PS51123">
    <property type="entry name" value="OMPA_2"/>
    <property type="match status" value="1"/>
</dbReference>
<accession>A0ABV1GUA6</accession>
<protein>
    <submittedName>
        <fullName evidence="4">DUF3868 domain-containing protein</fullName>
    </submittedName>
</protein>
<evidence type="ECO:0000313" key="5">
    <source>
        <dbReference type="Proteomes" id="UP001460202"/>
    </source>
</evidence>
<organism evidence="4 5">
    <name type="scientific">Alistipes intestinihominis</name>
    <dbReference type="NCBI Taxonomy" id="3133172"/>
    <lineage>
        <taxon>Bacteria</taxon>
        <taxon>Pseudomonadati</taxon>
        <taxon>Bacteroidota</taxon>
        <taxon>Bacteroidia</taxon>
        <taxon>Bacteroidales</taxon>
        <taxon>Rikenellaceae</taxon>
        <taxon>Alistipes</taxon>
    </lineage>
</organism>
<dbReference type="RefSeq" id="WP_349093783.1">
    <property type="nucleotide sequence ID" value="NZ_JBBMFL010000003.1"/>
</dbReference>
<dbReference type="PROSITE" id="PS50005">
    <property type="entry name" value="TPR"/>
    <property type="match status" value="1"/>
</dbReference>
<dbReference type="EMBL" id="JBBMFL010000003">
    <property type="protein sequence ID" value="MEQ2543979.1"/>
    <property type="molecule type" value="Genomic_DNA"/>
</dbReference>
<dbReference type="InterPro" id="IPR024480">
    <property type="entry name" value="DUF3868"/>
</dbReference>
<dbReference type="SUPFAM" id="SSF48452">
    <property type="entry name" value="TPR-like"/>
    <property type="match status" value="1"/>
</dbReference>
<gene>
    <name evidence="4" type="ORF">WMO46_03310</name>
</gene>
<dbReference type="Pfam" id="PF00691">
    <property type="entry name" value="OmpA"/>
    <property type="match status" value="1"/>
</dbReference>
<reference evidence="4 5" key="1">
    <citation type="submission" date="2024-03" db="EMBL/GenBank/DDBJ databases">
        <title>Human intestinal bacterial collection.</title>
        <authorList>
            <person name="Pauvert C."/>
            <person name="Hitch T.C.A."/>
            <person name="Clavel T."/>
        </authorList>
    </citation>
    <scope>NUCLEOTIDE SEQUENCE [LARGE SCALE GENOMIC DNA]</scope>
    <source>
        <strain evidence="4 5">CLA-KB-H122</strain>
    </source>
</reference>
<dbReference type="SUPFAM" id="SSF103088">
    <property type="entry name" value="OmpA-like"/>
    <property type="match status" value="1"/>
</dbReference>
<feature type="domain" description="OmpA-like" evidence="3">
    <location>
        <begin position="193"/>
        <end position="323"/>
    </location>
</feature>
<sequence length="497" mass="56126">MKHIFYILLVVLAYGPVRAYAGKTGKTVSYLPVIGMKDQEVRKNGRSVELTMVVDLSGARIRTQHTVSLTPVLVSRDGRREAAFPPVVVDGGTRSKVYLRAQRLKSVELPPCHDGWAEVVIRRRNGTEQTYDYAAALPYERWMLDGRVELREEVHGCVNCASGESEQELMSDVLPGFVPEYRFAAILPEPEPVKARAETRTARLQFRQDSYTILPEFRNNRAELDTVSNSILLVKRNGDVEITGIYITGYASPEGSEAHNLVLSENRAKALAGYIRRHDGIAPELLHVEWRGEDWDGFVEALDDYPQLLGLDRIRELIAKYPGNRDYCELAFRRLEPPAIYRRLLNEVYPPLRRNEYRIEYNVRNFDLEEARRMIGERPDLLSLEEMYKVAGSYEKGSAGYERAMETAARCYPDRPAVLNDRALAALGRGDAAAAIGMLEECGLSEKHPSLLNTLGVAYARSGEVRKAEEAFRRAAGQGSDEARHNLEQLRLVIDQL</sequence>
<dbReference type="Pfam" id="PF12984">
    <property type="entry name" value="DUF3868"/>
    <property type="match status" value="1"/>
</dbReference>
<proteinExistence type="predicted"/>
<keyword evidence="1" id="KW-0802">TPR repeat</keyword>
<comment type="caution">
    <text evidence="4">The sequence shown here is derived from an EMBL/GenBank/DDBJ whole genome shotgun (WGS) entry which is preliminary data.</text>
</comment>
<evidence type="ECO:0000259" key="3">
    <source>
        <dbReference type="PROSITE" id="PS51123"/>
    </source>
</evidence>
<evidence type="ECO:0000313" key="4">
    <source>
        <dbReference type="EMBL" id="MEQ2543979.1"/>
    </source>
</evidence>
<dbReference type="Gene3D" id="3.30.1330.60">
    <property type="entry name" value="OmpA-like domain"/>
    <property type="match status" value="1"/>
</dbReference>
<dbReference type="InterPro" id="IPR019734">
    <property type="entry name" value="TPR_rpt"/>
</dbReference>
<keyword evidence="2" id="KW-0472">Membrane</keyword>
<dbReference type="Gene3D" id="1.25.40.10">
    <property type="entry name" value="Tetratricopeptide repeat domain"/>
    <property type="match status" value="1"/>
</dbReference>
<dbReference type="InterPro" id="IPR006665">
    <property type="entry name" value="OmpA-like"/>
</dbReference>
<evidence type="ECO:0000256" key="2">
    <source>
        <dbReference type="PROSITE-ProRule" id="PRU00473"/>
    </source>
</evidence>
<dbReference type="InterPro" id="IPR011990">
    <property type="entry name" value="TPR-like_helical_dom_sf"/>
</dbReference>
<dbReference type="Proteomes" id="UP001460202">
    <property type="component" value="Unassembled WGS sequence"/>
</dbReference>
<feature type="repeat" description="TPR" evidence="1">
    <location>
        <begin position="449"/>
        <end position="482"/>
    </location>
</feature>